<dbReference type="EMBL" id="JBHTCF010000013">
    <property type="protein sequence ID" value="MFC7308044.1"/>
    <property type="molecule type" value="Genomic_DNA"/>
</dbReference>
<accession>A0ABW2JQ81</accession>
<evidence type="ECO:0000313" key="1">
    <source>
        <dbReference type="EMBL" id="MFC7308044.1"/>
    </source>
</evidence>
<evidence type="ECO:0000313" key="2">
    <source>
        <dbReference type="Proteomes" id="UP001596523"/>
    </source>
</evidence>
<gene>
    <name evidence="1" type="ORF">ACFQVC_27915</name>
</gene>
<dbReference type="RefSeq" id="WP_381835660.1">
    <property type="nucleotide sequence ID" value="NZ_JBHTCF010000013.1"/>
</dbReference>
<organism evidence="1 2">
    <name type="scientific">Streptomyces monticola</name>
    <dbReference type="NCBI Taxonomy" id="2666263"/>
    <lineage>
        <taxon>Bacteria</taxon>
        <taxon>Bacillati</taxon>
        <taxon>Actinomycetota</taxon>
        <taxon>Actinomycetes</taxon>
        <taxon>Kitasatosporales</taxon>
        <taxon>Streptomycetaceae</taxon>
        <taxon>Streptomyces</taxon>
    </lineage>
</organism>
<proteinExistence type="predicted"/>
<reference evidence="2" key="1">
    <citation type="journal article" date="2019" name="Int. J. Syst. Evol. Microbiol.">
        <title>The Global Catalogue of Microorganisms (GCM) 10K type strain sequencing project: providing services to taxonomists for standard genome sequencing and annotation.</title>
        <authorList>
            <consortium name="The Broad Institute Genomics Platform"/>
            <consortium name="The Broad Institute Genome Sequencing Center for Infectious Disease"/>
            <person name="Wu L."/>
            <person name="Ma J."/>
        </authorList>
    </citation>
    <scope>NUCLEOTIDE SEQUENCE [LARGE SCALE GENOMIC DNA]</scope>
    <source>
        <strain evidence="2">SYNS20</strain>
    </source>
</reference>
<keyword evidence="2" id="KW-1185">Reference proteome</keyword>
<protein>
    <submittedName>
        <fullName evidence="1">Uncharacterized protein</fullName>
    </submittedName>
</protein>
<dbReference type="Proteomes" id="UP001596523">
    <property type="component" value="Unassembled WGS sequence"/>
</dbReference>
<comment type="caution">
    <text evidence="1">The sequence shown here is derived from an EMBL/GenBank/DDBJ whole genome shotgun (WGS) entry which is preliminary data.</text>
</comment>
<sequence>MTAAKAVMSQLLLAFRHGNQQAFDAELERVGATGELADLVSALCWSANEAVRKAYRPEAGDQVLRHLARRAPYGERWVLTDEAAAPAAGLLVEAVAAGDTETVRDLVRSTPDTTYLLGKLVLALGLLVPDVPPERVRAVVDELRGDSGDI</sequence>
<name>A0ABW2JQ81_9ACTN</name>